<sequence length="120" mass="13686">MLLAFTAIDEYGHSRDFSWWFTSLEFALDVMSSLSAKGKQIVKAELIDNDRSIQLPVDGFDGKLFSTPIKQLENEWQQLLKAPVSQRYIPVEPGAVSAGDFYFPLFDEQAWDMATVKFED</sequence>
<dbReference type="OrthoDB" id="965204at2"/>
<dbReference type="EMBL" id="CP010429">
    <property type="protein sequence ID" value="AKD56617.1"/>
    <property type="molecule type" value="Genomic_DNA"/>
</dbReference>
<evidence type="ECO:0000313" key="2">
    <source>
        <dbReference type="Proteomes" id="UP000033054"/>
    </source>
</evidence>
<protein>
    <submittedName>
        <fullName evidence="1">Uncharacterized protein</fullName>
    </submittedName>
</protein>
<proteinExistence type="predicted"/>
<dbReference type="PATRIC" id="fig|1379870.5.peg.4033"/>
<reference evidence="1 2" key="1">
    <citation type="journal article" date="2014" name="Curr. Microbiol.">
        <title>Spirosoma radiotolerans sp. nov., a gamma-radiation-resistant bacterium isolated from gamma ray-irradiated soil.</title>
        <authorList>
            <person name="Lee J.J."/>
            <person name="Srinivasan S."/>
            <person name="Lim S."/>
            <person name="Joe M."/>
            <person name="Im S."/>
            <person name="Bae S.I."/>
            <person name="Park K.R."/>
            <person name="Han J.H."/>
            <person name="Park S.H."/>
            <person name="Joo B.M."/>
            <person name="Park S.J."/>
            <person name="Kim M.K."/>
        </authorList>
    </citation>
    <scope>NUCLEOTIDE SEQUENCE [LARGE SCALE GENOMIC DNA]</scope>
    <source>
        <strain evidence="1 2">DG5A</strain>
    </source>
</reference>
<dbReference type="Proteomes" id="UP000033054">
    <property type="component" value="Chromosome"/>
</dbReference>
<dbReference type="AlphaFoldDB" id="A0A0E3V8B7"/>
<organism evidence="1 2">
    <name type="scientific">Spirosoma radiotolerans</name>
    <dbReference type="NCBI Taxonomy" id="1379870"/>
    <lineage>
        <taxon>Bacteria</taxon>
        <taxon>Pseudomonadati</taxon>
        <taxon>Bacteroidota</taxon>
        <taxon>Cytophagia</taxon>
        <taxon>Cytophagales</taxon>
        <taxon>Cytophagaceae</taxon>
        <taxon>Spirosoma</taxon>
    </lineage>
</organism>
<dbReference type="RefSeq" id="WP_046575803.1">
    <property type="nucleotide sequence ID" value="NZ_CP010429.1"/>
</dbReference>
<evidence type="ECO:0000313" key="1">
    <source>
        <dbReference type="EMBL" id="AKD56617.1"/>
    </source>
</evidence>
<gene>
    <name evidence="1" type="ORF">SD10_18655</name>
</gene>
<dbReference type="KEGG" id="srd:SD10_18655"/>
<accession>A0A0E3V8B7</accession>
<dbReference type="HOGENOM" id="CLU_166189_0_0_10"/>
<keyword evidence="2" id="KW-1185">Reference proteome</keyword>
<name>A0A0E3V8B7_9BACT</name>